<dbReference type="GO" id="GO:0030686">
    <property type="term" value="C:90S preribosome"/>
    <property type="evidence" value="ECO:0007669"/>
    <property type="project" value="TreeGrafter"/>
</dbReference>
<evidence type="ECO:0008006" key="4">
    <source>
        <dbReference type="Google" id="ProtNLM"/>
    </source>
</evidence>
<feature type="region of interest" description="Disordered" evidence="1">
    <location>
        <begin position="1"/>
        <end position="60"/>
    </location>
</feature>
<evidence type="ECO:0000313" key="3">
    <source>
        <dbReference type="Proteomes" id="UP000799324"/>
    </source>
</evidence>
<protein>
    <recommendedName>
        <fullName evidence="4">U3-containing 90S pre-ribosomal complex subunit-domain containing protein</fullName>
    </recommendedName>
</protein>
<dbReference type="PANTHER" id="PTHR24030:SF0">
    <property type="entry name" value="PROTEIN CMSS1"/>
    <property type="match status" value="1"/>
</dbReference>
<name>A0A6A6SMG8_9PLEO</name>
<evidence type="ECO:0000256" key="1">
    <source>
        <dbReference type="SAM" id="MobiDB-lite"/>
    </source>
</evidence>
<dbReference type="PANTHER" id="PTHR24030">
    <property type="entry name" value="PROTEIN CMSS1"/>
    <property type="match status" value="1"/>
</dbReference>
<dbReference type="AlphaFoldDB" id="A0A6A6SMG8"/>
<dbReference type="EMBL" id="MU004527">
    <property type="protein sequence ID" value="KAF2648672.1"/>
    <property type="molecule type" value="Genomic_DNA"/>
</dbReference>
<dbReference type="Pfam" id="PF14617">
    <property type="entry name" value="CMS1"/>
    <property type="match status" value="1"/>
</dbReference>
<organism evidence="2 3">
    <name type="scientific">Lophiostoma macrostomum CBS 122681</name>
    <dbReference type="NCBI Taxonomy" id="1314788"/>
    <lineage>
        <taxon>Eukaryota</taxon>
        <taxon>Fungi</taxon>
        <taxon>Dikarya</taxon>
        <taxon>Ascomycota</taxon>
        <taxon>Pezizomycotina</taxon>
        <taxon>Dothideomycetes</taxon>
        <taxon>Pleosporomycetidae</taxon>
        <taxon>Pleosporales</taxon>
        <taxon>Lophiostomataceae</taxon>
        <taxon>Lophiostoma</taxon>
    </lineage>
</organism>
<dbReference type="GO" id="GO:0005634">
    <property type="term" value="C:nucleus"/>
    <property type="evidence" value="ECO:0007669"/>
    <property type="project" value="TreeGrafter"/>
</dbReference>
<evidence type="ECO:0000313" key="2">
    <source>
        <dbReference type="EMBL" id="KAF2648672.1"/>
    </source>
</evidence>
<keyword evidence="3" id="KW-1185">Reference proteome</keyword>
<reference evidence="2" key="1">
    <citation type="journal article" date="2020" name="Stud. Mycol.">
        <title>101 Dothideomycetes genomes: a test case for predicting lifestyles and emergence of pathogens.</title>
        <authorList>
            <person name="Haridas S."/>
            <person name="Albert R."/>
            <person name="Binder M."/>
            <person name="Bloem J."/>
            <person name="Labutti K."/>
            <person name="Salamov A."/>
            <person name="Andreopoulos B."/>
            <person name="Baker S."/>
            <person name="Barry K."/>
            <person name="Bills G."/>
            <person name="Bluhm B."/>
            <person name="Cannon C."/>
            <person name="Castanera R."/>
            <person name="Culley D."/>
            <person name="Daum C."/>
            <person name="Ezra D."/>
            <person name="Gonzalez J."/>
            <person name="Henrissat B."/>
            <person name="Kuo A."/>
            <person name="Liang C."/>
            <person name="Lipzen A."/>
            <person name="Lutzoni F."/>
            <person name="Magnuson J."/>
            <person name="Mondo S."/>
            <person name="Nolan M."/>
            <person name="Ohm R."/>
            <person name="Pangilinan J."/>
            <person name="Park H.-J."/>
            <person name="Ramirez L."/>
            <person name="Alfaro M."/>
            <person name="Sun H."/>
            <person name="Tritt A."/>
            <person name="Yoshinaga Y."/>
            <person name="Zwiers L.-H."/>
            <person name="Turgeon B."/>
            <person name="Goodwin S."/>
            <person name="Spatafora J."/>
            <person name="Crous P."/>
            <person name="Grigoriev I."/>
        </authorList>
    </citation>
    <scope>NUCLEOTIDE SEQUENCE</scope>
    <source>
        <strain evidence="2">CBS 122681</strain>
    </source>
</reference>
<dbReference type="Proteomes" id="UP000799324">
    <property type="component" value="Unassembled WGS sequence"/>
</dbReference>
<dbReference type="InterPro" id="IPR032704">
    <property type="entry name" value="Cms1"/>
</dbReference>
<accession>A0A6A6SMG8</accession>
<dbReference type="OrthoDB" id="1929311at2759"/>
<dbReference type="InterPro" id="IPR027417">
    <property type="entry name" value="P-loop_NTPase"/>
</dbReference>
<dbReference type="Gene3D" id="3.40.50.300">
    <property type="entry name" value="P-loop containing nucleotide triphosphate hydrolases"/>
    <property type="match status" value="1"/>
</dbReference>
<proteinExistence type="predicted"/>
<sequence>MSSDSEAESGVPLIDPEFDTAPASERKKRKADDEIATAGAAKKAKKAQKKEKRKANRQMRAKEINEDDLDQEHGVNRAFERMDSQLLADYTNSRTRLYGTELSSVELEDKLIPVRCIKDSSTWKQMRTQDTLPAFLKSQSADLKPTPANPCGAPHTVIVTASGIRAADIYRALKSGLPKQGVKNPNVSKLFAKHMKLAEQATTLKKNKIDFGVGTPDRLSALLDNGALCTANLQRIIIDVSYIDQKKRGILDMRELHEPLLKLLLRKEFVGNDDAEDENELFVFF</sequence>
<feature type="compositionally biased region" description="Basic residues" evidence="1">
    <location>
        <begin position="42"/>
        <end position="59"/>
    </location>
</feature>
<gene>
    <name evidence="2" type="ORF">K491DRAFT_698725</name>
</gene>